<proteinExistence type="predicted"/>
<comment type="caution">
    <text evidence="2">The sequence shown here is derived from an EMBL/GenBank/DDBJ whole genome shotgun (WGS) entry which is preliminary data.</text>
</comment>
<accession>A0A150PYX8</accession>
<dbReference type="Proteomes" id="UP000075604">
    <property type="component" value="Unassembled WGS sequence"/>
</dbReference>
<evidence type="ECO:0000313" key="2">
    <source>
        <dbReference type="EMBL" id="KYF60706.1"/>
    </source>
</evidence>
<dbReference type="InterPro" id="IPR037401">
    <property type="entry name" value="SnoaL-like"/>
</dbReference>
<dbReference type="InterPro" id="IPR032710">
    <property type="entry name" value="NTF2-like_dom_sf"/>
</dbReference>
<evidence type="ECO:0000313" key="3">
    <source>
        <dbReference type="Proteomes" id="UP000075604"/>
    </source>
</evidence>
<dbReference type="SUPFAM" id="SSF54427">
    <property type="entry name" value="NTF2-like"/>
    <property type="match status" value="1"/>
</dbReference>
<dbReference type="Pfam" id="PF12680">
    <property type="entry name" value="SnoaL_2"/>
    <property type="match status" value="1"/>
</dbReference>
<name>A0A150PYX8_SORCE</name>
<reference evidence="2 3" key="1">
    <citation type="submission" date="2014-02" db="EMBL/GenBank/DDBJ databases">
        <title>The small core and large imbalanced accessory genome model reveals a collaborative survival strategy of Sorangium cellulosum strains in nature.</title>
        <authorList>
            <person name="Han K."/>
            <person name="Peng R."/>
            <person name="Blom J."/>
            <person name="Li Y.-Z."/>
        </authorList>
    </citation>
    <scope>NUCLEOTIDE SEQUENCE [LARGE SCALE GENOMIC DNA]</scope>
    <source>
        <strain evidence="2 3">So0157-18</strain>
    </source>
</reference>
<sequence>MDVKEPQQMNAIFADAFNAGDLDRIMALYEPGAVLAPAPGQRAAGAPAIREAIGALLALRGRMASKNNYCMQAGDIALLQGEWRLSFVGPDGEEVTETARSAEVVRRQPDGTWRYLIDHPAGDDTPR</sequence>
<dbReference type="EMBL" id="JELX01000875">
    <property type="protein sequence ID" value="KYF60706.1"/>
    <property type="molecule type" value="Genomic_DNA"/>
</dbReference>
<dbReference type="Gene3D" id="3.10.450.50">
    <property type="match status" value="1"/>
</dbReference>
<protein>
    <recommendedName>
        <fullName evidence="1">SnoaL-like domain-containing protein</fullName>
    </recommendedName>
</protein>
<gene>
    <name evidence="2" type="ORF">BE04_43475</name>
</gene>
<dbReference type="AlphaFoldDB" id="A0A150PYX8"/>
<feature type="domain" description="SnoaL-like" evidence="1">
    <location>
        <begin position="13"/>
        <end position="113"/>
    </location>
</feature>
<organism evidence="2 3">
    <name type="scientific">Sorangium cellulosum</name>
    <name type="common">Polyangium cellulosum</name>
    <dbReference type="NCBI Taxonomy" id="56"/>
    <lineage>
        <taxon>Bacteria</taxon>
        <taxon>Pseudomonadati</taxon>
        <taxon>Myxococcota</taxon>
        <taxon>Polyangia</taxon>
        <taxon>Polyangiales</taxon>
        <taxon>Polyangiaceae</taxon>
        <taxon>Sorangium</taxon>
    </lineage>
</organism>
<evidence type="ECO:0000259" key="1">
    <source>
        <dbReference type="Pfam" id="PF12680"/>
    </source>
</evidence>